<comment type="caution">
    <text evidence="1">The sequence shown here is derived from an EMBL/GenBank/DDBJ whole genome shotgun (WGS) entry which is preliminary data.</text>
</comment>
<organism evidence="1 3">
    <name type="scientific">Phytophthora cactorum</name>
    <dbReference type="NCBI Taxonomy" id="29920"/>
    <lineage>
        <taxon>Eukaryota</taxon>
        <taxon>Sar</taxon>
        <taxon>Stramenopiles</taxon>
        <taxon>Oomycota</taxon>
        <taxon>Peronosporomycetes</taxon>
        <taxon>Peronosporales</taxon>
        <taxon>Peronosporaceae</taxon>
        <taxon>Phytophthora</taxon>
    </lineage>
</organism>
<dbReference type="Proteomes" id="UP000736787">
    <property type="component" value="Unassembled WGS sequence"/>
</dbReference>
<name>A0A8T1LG10_9STRA</name>
<evidence type="ECO:0000313" key="1">
    <source>
        <dbReference type="EMBL" id="KAG2921638.1"/>
    </source>
</evidence>
<accession>A0A8T1LG10</accession>
<gene>
    <name evidence="1" type="ORF">PC117_g16161</name>
    <name evidence="2" type="ORF">PC129_g13468</name>
</gene>
<evidence type="ECO:0000313" key="2">
    <source>
        <dbReference type="EMBL" id="KAG3215651.1"/>
    </source>
</evidence>
<evidence type="ECO:0000313" key="3">
    <source>
        <dbReference type="Proteomes" id="UP000736787"/>
    </source>
</evidence>
<protein>
    <submittedName>
        <fullName evidence="1">Uncharacterized protein</fullName>
    </submittedName>
</protein>
<dbReference type="EMBL" id="RCMV01000542">
    <property type="protein sequence ID" value="KAG3215651.1"/>
    <property type="molecule type" value="Genomic_DNA"/>
</dbReference>
<dbReference type="EMBL" id="RCMK01000563">
    <property type="protein sequence ID" value="KAG2921638.1"/>
    <property type="molecule type" value="Genomic_DNA"/>
</dbReference>
<proteinExistence type="predicted"/>
<reference evidence="1" key="1">
    <citation type="submission" date="2018-10" db="EMBL/GenBank/DDBJ databases">
        <title>Effector identification in a new, highly contiguous assembly of the strawberry crown rot pathogen Phytophthora cactorum.</title>
        <authorList>
            <person name="Armitage A.D."/>
            <person name="Nellist C.F."/>
            <person name="Bates H."/>
            <person name="Vickerstaff R.J."/>
            <person name="Harrison R.J."/>
        </authorList>
    </citation>
    <scope>NUCLEOTIDE SEQUENCE</scope>
    <source>
        <strain evidence="1">4040</strain>
        <strain evidence="2">P421</strain>
    </source>
</reference>
<dbReference type="AlphaFoldDB" id="A0A8T1LG10"/>
<sequence>MAYHVGASAVKRKQSWHQVCCKIDEKGPAQNVIIVVF</sequence>
<dbReference type="Proteomes" id="UP000760860">
    <property type="component" value="Unassembled WGS sequence"/>
</dbReference>